<name>A0ACC2PQ96_9HYME</name>
<gene>
    <name evidence="1" type="ORF">QAD02_019747</name>
</gene>
<reference evidence="1" key="1">
    <citation type="submission" date="2023-04" db="EMBL/GenBank/DDBJ databases">
        <title>A chromosome-level genome assembly of the parasitoid wasp Eretmocerus hayati.</title>
        <authorList>
            <person name="Zhong Y."/>
            <person name="Liu S."/>
            <person name="Liu Y."/>
        </authorList>
    </citation>
    <scope>NUCLEOTIDE SEQUENCE</scope>
    <source>
        <strain evidence="1">ZJU_SS_LIU_2023</strain>
    </source>
</reference>
<sequence length="550" mass="59887">MAKGRKLIVEVCSPYLKILYKEYKFLPQSILAFKALLEYEPRSSSHREVVVAIAITKFETWLRERTKYASQGQPPPNSDQHHHHHGPDHAIPKLEPVSTPPLHQDSHEVGQLGSHGHQGAPVVAVCAGCGLKISDRFYLEAVDRRWHASCLQCCHCRRGLDGEVTCFSKEGNIYCKKDYYSMFGSMRRCSRCRAGISAKELVMRVRDLVFHVGCFSCAACGIALKRGDQFGMREGAVLCRLHYEMEATAEQLRPAQSPPLPLGYAPGPHYPGPHPSYPSPEFLHHPLHRHPASGQPPSMHPVQSQQQPVTGQVPGGPQAQGPQQPQMSPVPMQPGTPIGGEAGSSPPKMPYFNGASPVVAAAAQQVQVPPPRQKGRPRKRKPKDLEAMTASLGESYLSADYMDMPFGRGPGTPGMPGSNSRTKRMRTSFKHHQLRTMKSYFAINHNPDAKDLKQLSQKTGLPKRVLQVWFQNARAKWRRMVLKQEGKSDKCGGSGPGGSLGPGGGMHDPAGLSDLELYGSGSGGGPPMSPNFVLGGPHSPASLGSSLDCA</sequence>
<evidence type="ECO:0000313" key="2">
    <source>
        <dbReference type="Proteomes" id="UP001239111"/>
    </source>
</evidence>
<dbReference type="Proteomes" id="UP001239111">
    <property type="component" value="Chromosome 1"/>
</dbReference>
<comment type="caution">
    <text evidence="1">The sequence shown here is derived from an EMBL/GenBank/DDBJ whole genome shotgun (WGS) entry which is preliminary data.</text>
</comment>
<evidence type="ECO:0000313" key="1">
    <source>
        <dbReference type="EMBL" id="KAJ8683955.1"/>
    </source>
</evidence>
<keyword evidence="2" id="KW-1185">Reference proteome</keyword>
<dbReference type="EMBL" id="CM056741">
    <property type="protein sequence ID" value="KAJ8683955.1"/>
    <property type="molecule type" value="Genomic_DNA"/>
</dbReference>
<accession>A0ACC2PQ96</accession>
<proteinExistence type="predicted"/>
<protein>
    <submittedName>
        <fullName evidence="1">Uncharacterized protein</fullName>
    </submittedName>
</protein>
<organism evidence="1 2">
    <name type="scientific">Eretmocerus hayati</name>
    <dbReference type="NCBI Taxonomy" id="131215"/>
    <lineage>
        <taxon>Eukaryota</taxon>
        <taxon>Metazoa</taxon>
        <taxon>Ecdysozoa</taxon>
        <taxon>Arthropoda</taxon>
        <taxon>Hexapoda</taxon>
        <taxon>Insecta</taxon>
        <taxon>Pterygota</taxon>
        <taxon>Neoptera</taxon>
        <taxon>Endopterygota</taxon>
        <taxon>Hymenoptera</taxon>
        <taxon>Apocrita</taxon>
        <taxon>Proctotrupomorpha</taxon>
        <taxon>Chalcidoidea</taxon>
        <taxon>Aphelinidae</taxon>
        <taxon>Aphelininae</taxon>
        <taxon>Eretmocerus</taxon>
    </lineage>
</organism>